<dbReference type="AlphaFoldDB" id="A0A5B9PGZ0"/>
<feature type="chain" id="PRO_5022670804" description="DUF11 domain-containing protein" evidence="2">
    <location>
        <begin position="31"/>
        <end position="453"/>
    </location>
</feature>
<dbReference type="NCBIfam" id="TIGR01451">
    <property type="entry name" value="B_ant_repeat"/>
    <property type="match status" value="1"/>
</dbReference>
<sequence length="453" mass="49397" precursor="true">MILRFKSTKFAATLACAMVCGIALTAHSQAQETTATIRLNSPGQQDGDELLPTLEAQPSIAPLPDANTMPLLRLATKGAMGGLDDGARPAVFTAGNMDDPNIGFAGRAGFTIQEGAMPVQQGTLISPAPMAHQQATGNHQLRSSDRTDSRALSDEYIFDGDDRGTPVGVDENWTIYGMQTEDTFGHFDTVDGRRLVSPSNRVKIYSPRFAAVRKVDGVYNARRNTRVGSFDKKLVMQTTRGKDFSSSTMQNVALNGIESAKRASGFEHRTRGVVADQAIELIGVRNSFSAYENLELIKWGRHSNSQTARLQLGMQSANAWQDNMRLQVHAKGAQPIVVNDLSSAQQIIHVESDGKGSVLRVTKVASRIAADIGEEVEFTIRFDNLSSKPVGNVTLVDNLTGRLQYVPGSAECSMKAKFIEKLNEANSLMLRWEITDPVKPFKGGIIRFKCRVH</sequence>
<evidence type="ECO:0000256" key="2">
    <source>
        <dbReference type="SAM" id="SignalP"/>
    </source>
</evidence>
<evidence type="ECO:0000256" key="1">
    <source>
        <dbReference type="SAM" id="MobiDB-lite"/>
    </source>
</evidence>
<keyword evidence="2" id="KW-0732">Signal</keyword>
<dbReference type="STRING" id="980251.GCA_001642875_01144"/>
<dbReference type="EMBL" id="CP042912">
    <property type="protein sequence ID" value="QEG24505.1"/>
    <property type="molecule type" value="Genomic_DNA"/>
</dbReference>
<proteinExistence type="predicted"/>
<evidence type="ECO:0000313" key="3">
    <source>
        <dbReference type="EMBL" id="QEG24505.1"/>
    </source>
</evidence>
<organism evidence="3 4">
    <name type="scientific">Mariniblastus fucicola</name>
    <dbReference type="NCBI Taxonomy" id="980251"/>
    <lineage>
        <taxon>Bacteria</taxon>
        <taxon>Pseudomonadati</taxon>
        <taxon>Planctomycetota</taxon>
        <taxon>Planctomycetia</taxon>
        <taxon>Pirellulales</taxon>
        <taxon>Pirellulaceae</taxon>
        <taxon>Mariniblastus</taxon>
    </lineage>
</organism>
<feature type="region of interest" description="Disordered" evidence="1">
    <location>
        <begin position="131"/>
        <end position="150"/>
    </location>
</feature>
<dbReference type="InterPro" id="IPR047589">
    <property type="entry name" value="DUF11_rpt"/>
</dbReference>
<accession>A0A5B9PGZ0</accession>
<keyword evidence="4" id="KW-1185">Reference proteome</keyword>
<name>A0A5B9PGZ0_9BACT</name>
<feature type="signal peptide" evidence="2">
    <location>
        <begin position="1"/>
        <end position="30"/>
    </location>
</feature>
<protein>
    <recommendedName>
        <fullName evidence="5">DUF11 domain-containing protein</fullName>
    </recommendedName>
</protein>
<evidence type="ECO:0000313" key="4">
    <source>
        <dbReference type="Proteomes" id="UP000322214"/>
    </source>
</evidence>
<dbReference type="RefSeq" id="WP_075083919.1">
    <property type="nucleotide sequence ID" value="NZ_CP042912.1"/>
</dbReference>
<evidence type="ECO:0008006" key="5">
    <source>
        <dbReference type="Google" id="ProtNLM"/>
    </source>
</evidence>
<dbReference type="OrthoDB" id="252486at2"/>
<gene>
    <name evidence="3" type="ORF">MFFC18_44250</name>
</gene>
<dbReference type="KEGG" id="mff:MFFC18_44250"/>
<dbReference type="Proteomes" id="UP000322214">
    <property type="component" value="Chromosome"/>
</dbReference>
<reference evidence="3 4" key="1">
    <citation type="submission" date="2019-08" db="EMBL/GenBank/DDBJ databases">
        <title>Deep-cultivation of Planctomycetes and their phenomic and genomic characterization uncovers novel biology.</title>
        <authorList>
            <person name="Wiegand S."/>
            <person name="Jogler M."/>
            <person name="Boedeker C."/>
            <person name="Pinto D."/>
            <person name="Vollmers J."/>
            <person name="Rivas-Marin E."/>
            <person name="Kohn T."/>
            <person name="Peeters S.H."/>
            <person name="Heuer A."/>
            <person name="Rast P."/>
            <person name="Oberbeckmann S."/>
            <person name="Bunk B."/>
            <person name="Jeske O."/>
            <person name="Meyerdierks A."/>
            <person name="Storesund J.E."/>
            <person name="Kallscheuer N."/>
            <person name="Luecker S."/>
            <person name="Lage O.M."/>
            <person name="Pohl T."/>
            <person name="Merkel B.J."/>
            <person name="Hornburger P."/>
            <person name="Mueller R.-W."/>
            <person name="Bruemmer F."/>
            <person name="Labrenz M."/>
            <person name="Spormann A.M."/>
            <person name="Op den Camp H."/>
            <person name="Overmann J."/>
            <person name="Amann R."/>
            <person name="Jetten M.S.M."/>
            <person name="Mascher T."/>
            <person name="Medema M.H."/>
            <person name="Devos D.P."/>
            <person name="Kaster A.-K."/>
            <person name="Ovreas L."/>
            <person name="Rohde M."/>
            <person name="Galperin M.Y."/>
            <person name="Jogler C."/>
        </authorList>
    </citation>
    <scope>NUCLEOTIDE SEQUENCE [LARGE SCALE GENOMIC DNA]</scope>
    <source>
        <strain evidence="3 4">FC18</strain>
    </source>
</reference>